<dbReference type="Proteomes" id="UP000027138">
    <property type="component" value="Unassembled WGS sequence"/>
</dbReference>
<name>A0A067K0X9_JATCU</name>
<dbReference type="AlphaFoldDB" id="A0A067K0X9"/>
<dbReference type="OrthoDB" id="1302510at2759"/>
<organism evidence="1 2">
    <name type="scientific">Jatropha curcas</name>
    <name type="common">Barbados nut</name>
    <dbReference type="NCBI Taxonomy" id="180498"/>
    <lineage>
        <taxon>Eukaryota</taxon>
        <taxon>Viridiplantae</taxon>
        <taxon>Streptophyta</taxon>
        <taxon>Embryophyta</taxon>
        <taxon>Tracheophyta</taxon>
        <taxon>Spermatophyta</taxon>
        <taxon>Magnoliopsida</taxon>
        <taxon>eudicotyledons</taxon>
        <taxon>Gunneridae</taxon>
        <taxon>Pentapetalae</taxon>
        <taxon>rosids</taxon>
        <taxon>fabids</taxon>
        <taxon>Malpighiales</taxon>
        <taxon>Euphorbiaceae</taxon>
        <taxon>Crotonoideae</taxon>
        <taxon>Jatropheae</taxon>
        <taxon>Jatropha</taxon>
    </lineage>
</organism>
<dbReference type="EMBL" id="KK914725">
    <property type="protein sequence ID" value="KDP29881.1"/>
    <property type="molecule type" value="Genomic_DNA"/>
</dbReference>
<reference evidence="1 2" key="1">
    <citation type="journal article" date="2014" name="PLoS ONE">
        <title>Global Analysis of Gene Expression Profiles in Physic Nut (Jatropha curcas L.) Seedlings Exposed to Salt Stress.</title>
        <authorList>
            <person name="Zhang L."/>
            <person name="Zhang C."/>
            <person name="Wu P."/>
            <person name="Chen Y."/>
            <person name="Li M."/>
            <person name="Jiang H."/>
            <person name="Wu G."/>
        </authorList>
    </citation>
    <scope>NUCLEOTIDE SEQUENCE [LARGE SCALE GENOMIC DNA]</scope>
    <source>
        <strain evidence="2">cv. GZQX0401</strain>
        <tissue evidence="1">Young leaves</tissue>
    </source>
</reference>
<sequence length="153" mass="17335">MDTHRMAYHKRRETFIGNSFRMKNMIASPHQWRCSLTLTQRTTMDITFIDRRAVGVNENYSTACECVVSSQAGSEAELGIDELALYLEATGCEKKRKVYDIESQASQFYCDSASNTPAASSRPQPDHSVEEISAFMGLLLMCMRDSLQSLERM</sequence>
<accession>A0A067K0X9</accession>
<evidence type="ECO:0000313" key="1">
    <source>
        <dbReference type="EMBL" id="KDP29881.1"/>
    </source>
</evidence>
<evidence type="ECO:0000313" key="2">
    <source>
        <dbReference type="Proteomes" id="UP000027138"/>
    </source>
</evidence>
<protein>
    <submittedName>
        <fullName evidence="1">Uncharacterized protein</fullName>
    </submittedName>
</protein>
<gene>
    <name evidence="1" type="ORF">JCGZ_19148</name>
</gene>
<keyword evidence="2" id="KW-1185">Reference proteome</keyword>
<proteinExistence type="predicted"/>